<dbReference type="Gene3D" id="3.80.10.10">
    <property type="entry name" value="Ribonuclease Inhibitor"/>
    <property type="match status" value="1"/>
</dbReference>
<proteinExistence type="predicted"/>
<dbReference type="Proteomes" id="UP000193467">
    <property type="component" value="Unassembled WGS sequence"/>
</dbReference>
<evidence type="ECO:0000313" key="2">
    <source>
        <dbReference type="EMBL" id="ORY66954.1"/>
    </source>
</evidence>
<evidence type="ECO:0000313" key="3">
    <source>
        <dbReference type="Proteomes" id="UP000193467"/>
    </source>
</evidence>
<dbReference type="InterPro" id="IPR032675">
    <property type="entry name" value="LRR_dom_sf"/>
</dbReference>
<reference evidence="2 3" key="1">
    <citation type="submission" date="2016-07" db="EMBL/GenBank/DDBJ databases">
        <title>Pervasive Adenine N6-methylation of Active Genes in Fungi.</title>
        <authorList>
            <consortium name="DOE Joint Genome Institute"/>
            <person name="Mondo S.J."/>
            <person name="Dannebaum R.O."/>
            <person name="Kuo R.C."/>
            <person name="Labutti K."/>
            <person name="Haridas S."/>
            <person name="Kuo A."/>
            <person name="Salamov A."/>
            <person name="Ahrendt S.R."/>
            <person name="Lipzen A."/>
            <person name="Sullivan W."/>
            <person name="Andreopoulos W.B."/>
            <person name="Clum A."/>
            <person name="Lindquist E."/>
            <person name="Daum C."/>
            <person name="Ramamoorthy G.K."/>
            <person name="Gryganskyi A."/>
            <person name="Culley D."/>
            <person name="Magnuson J.K."/>
            <person name="James T.Y."/>
            <person name="O'Malley M.A."/>
            <person name="Stajich J.E."/>
            <person name="Spatafora J.W."/>
            <person name="Visel A."/>
            <person name="Grigoriev I.V."/>
        </authorList>
    </citation>
    <scope>NUCLEOTIDE SEQUENCE [LARGE SCALE GENOMIC DNA]</scope>
    <source>
        <strain evidence="2 3">62-1032</strain>
    </source>
</reference>
<protein>
    <submittedName>
        <fullName evidence="2">Uncharacterized protein</fullName>
    </submittedName>
</protein>
<dbReference type="SUPFAM" id="SSF52047">
    <property type="entry name" value="RNI-like"/>
    <property type="match status" value="1"/>
</dbReference>
<dbReference type="AlphaFoldDB" id="A0A1Y2E6J3"/>
<comment type="caution">
    <text evidence="2">The sequence shown here is derived from an EMBL/GenBank/DDBJ whole genome shotgun (WGS) entry which is preliminary data.</text>
</comment>
<dbReference type="InParanoid" id="A0A1Y2E6J3"/>
<keyword evidence="3" id="KW-1185">Reference proteome</keyword>
<organism evidence="2 3">
    <name type="scientific">Leucosporidium creatinivorum</name>
    <dbReference type="NCBI Taxonomy" id="106004"/>
    <lineage>
        <taxon>Eukaryota</taxon>
        <taxon>Fungi</taxon>
        <taxon>Dikarya</taxon>
        <taxon>Basidiomycota</taxon>
        <taxon>Pucciniomycotina</taxon>
        <taxon>Microbotryomycetes</taxon>
        <taxon>Leucosporidiales</taxon>
        <taxon>Leucosporidium</taxon>
    </lineage>
</organism>
<feature type="compositionally biased region" description="Polar residues" evidence="1">
    <location>
        <begin position="578"/>
        <end position="599"/>
    </location>
</feature>
<dbReference type="EMBL" id="MCGR01000061">
    <property type="protein sequence ID" value="ORY66954.1"/>
    <property type="molecule type" value="Genomic_DNA"/>
</dbReference>
<gene>
    <name evidence="2" type="ORF">BCR35DRAFT_308399</name>
</gene>
<sequence>MSSSRSGTPKPRTFMHPPFLRLPDDVLSLILEQLEGDERESWPNQDFNSDLKTLCLVHRLLLEPVRAILYREPRFDADRKRVPALQAFAAALKSNPATGRHVKHLPFLGEHINGLYEQQLAPSIVSTLAIDILSRTLQLRTLSIPRVELRDQEKLVQAMTTMRNLQQVRLGVGCGRSKDGTPFWHEGDLRRIATFCPEVEELQVETANIHFAPTSGWVELFAFKNLRILTLLRATSFGDKQLLGLVTQAKKLDHLNLVGCLQQGTVDDDKPRLSRSGIAEVLERCGPRLKAFALDDSNLQATPKDDDGPIPLMEAALLHCTSLETLSLAGPGVIRPAFLSKLGRPPTPPPVTNYRMPPPPRATAAPALQHVTTLCLGLRPTPQQVLLDFVKALPLSTSPSSAPTDTVFPALKLLILNECTTRSQLPSTELDQRLAWLVDLRQAGAGKLARVVLKESIELDMPWMPRTAMPQMDAPRMKNRGFLSGAWLPDVKPLLSGNADLARFNRNAIRARALPVALPVVQPVVNTPPPVVNTPPPVQPATNVFPGSQPSAITPMQAAARAALARAHTATLQQQQAISNSDTSQPVVGASTAVQASSATEDDGETTEGDD</sequence>
<feature type="region of interest" description="Disordered" evidence="1">
    <location>
        <begin position="572"/>
        <end position="611"/>
    </location>
</feature>
<name>A0A1Y2E6J3_9BASI</name>
<accession>A0A1Y2E6J3</accession>
<feature type="compositionally biased region" description="Acidic residues" evidence="1">
    <location>
        <begin position="600"/>
        <end position="611"/>
    </location>
</feature>
<evidence type="ECO:0000256" key="1">
    <source>
        <dbReference type="SAM" id="MobiDB-lite"/>
    </source>
</evidence>